<evidence type="ECO:0000259" key="3">
    <source>
        <dbReference type="PROSITE" id="PS50943"/>
    </source>
</evidence>
<dbReference type="Pfam" id="PF01381">
    <property type="entry name" value="HTH_3"/>
    <property type="match status" value="1"/>
</dbReference>
<dbReference type="InterPro" id="IPR010982">
    <property type="entry name" value="Lambda_DNA-bd_dom_sf"/>
</dbReference>
<proteinExistence type="predicted"/>
<dbReference type="SUPFAM" id="SSF47413">
    <property type="entry name" value="lambda repressor-like DNA-binding domains"/>
    <property type="match status" value="1"/>
</dbReference>
<evidence type="ECO:0000256" key="2">
    <source>
        <dbReference type="SAM" id="Phobius"/>
    </source>
</evidence>
<evidence type="ECO:0000313" key="5">
    <source>
        <dbReference type="Proteomes" id="UP000183995"/>
    </source>
</evidence>
<dbReference type="CDD" id="cd00093">
    <property type="entry name" value="HTH_XRE"/>
    <property type="match status" value="1"/>
</dbReference>
<protein>
    <submittedName>
        <fullName evidence="4">Helix-turn-helix</fullName>
    </submittedName>
</protein>
<dbReference type="PANTHER" id="PTHR46558">
    <property type="entry name" value="TRACRIPTIONAL REGULATORY PROTEIN-RELATED-RELATED"/>
    <property type="match status" value="1"/>
</dbReference>
<keyword evidence="2" id="KW-0812">Transmembrane</keyword>
<dbReference type="GO" id="GO:0003677">
    <property type="term" value="F:DNA binding"/>
    <property type="evidence" value="ECO:0007669"/>
    <property type="project" value="UniProtKB-KW"/>
</dbReference>
<reference evidence="4 5" key="1">
    <citation type="submission" date="2016-11" db="EMBL/GenBank/DDBJ databases">
        <authorList>
            <person name="Jaros S."/>
            <person name="Januszkiewicz K."/>
            <person name="Wedrychowicz H."/>
        </authorList>
    </citation>
    <scope>NUCLEOTIDE SEQUENCE [LARGE SCALE GENOMIC DNA]</scope>
    <source>
        <strain evidence="4 5">DSM 10068</strain>
    </source>
</reference>
<keyword evidence="2" id="KW-1133">Transmembrane helix</keyword>
<dbReference type="STRING" id="1123282.SAMN02745823_02452"/>
<sequence>MSKLETDEMLLRQRIAANMAHYRKLHNMTQSELAEQISYSDKSVSKWERAEGVPDIYVLTVLAGLFNVSVNDLISENAPLPPPVEVNLNKNRVIILLMSVGLAWLAATVTYTALQVFAPTLDWAWYSFIIAIPVTFIISVVFTSLWWGLKFRFAAVSALIWSVCATIYVLFPLTNVDLVFAIGAVLQVLVALWFIFMKQLKKMRRDLFSRSDGRRRA</sequence>
<organism evidence="4 5">
    <name type="scientific">Sporobacter termitidis DSM 10068</name>
    <dbReference type="NCBI Taxonomy" id="1123282"/>
    <lineage>
        <taxon>Bacteria</taxon>
        <taxon>Bacillati</taxon>
        <taxon>Bacillota</taxon>
        <taxon>Clostridia</taxon>
        <taxon>Eubacteriales</taxon>
        <taxon>Oscillospiraceae</taxon>
        <taxon>Sporobacter</taxon>
    </lineage>
</organism>
<gene>
    <name evidence="4" type="ORF">SAMN02745823_02452</name>
</gene>
<dbReference type="AlphaFoldDB" id="A0A1M5YEK7"/>
<dbReference type="Gene3D" id="1.10.260.40">
    <property type="entry name" value="lambda repressor-like DNA-binding domains"/>
    <property type="match status" value="1"/>
</dbReference>
<dbReference type="SMART" id="SM00530">
    <property type="entry name" value="HTH_XRE"/>
    <property type="match status" value="1"/>
</dbReference>
<feature type="transmembrane region" description="Helical" evidence="2">
    <location>
        <begin position="153"/>
        <end position="172"/>
    </location>
</feature>
<dbReference type="PANTHER" id="PTHR46558:SF4">
    <property type="entry name" value="DNA-BIDING PHAGE PROTEIN"/>
    <property type="match status" value="1"/>
</dbReference>
<dbReference type="RefSeq" id="WP_073079394.1">
    <property type="nucleotide sequence ID" value="NZ_FQXV01000008.1"/>
</dbReference>
<keyword evidence="1" id="KW-0238">DNA-binding</keyword>
<feature type="domain" description="HTH cro/C1-type" evidence="3">
    <location>
        <begin position="19"/>
        <end position="73"/>
    </location>
</feature>
<dbReference type="PROSITE" id="PS50943">
    <property type="entry name" value="HTH_CROC1"/>
    <property type="match status" value="1"/>
</dbReference>
<dbReference type="Proteomes" id="UP000183995">
    <property type="component" value="Unassembled WGS sequence"/>
</dbReference>
<name>A0A1M5YEK7_9FIRM</name>
<accession>A0A1M5YEK7</accession>
<keyword evidence="5" id="KW-1185">Reference proteome</keyword>
<feature type="transmembrane region" description="Helical" evidence="2">
    <location>
        <begin position="94"/>
        <end position="117"/>
    </location>
</feature>
<dbReference type="EMBL" id="FQXV01000008">
    <property type="protein sequence ID" value="SHI10490.1"/>
    <property type="molecule type" value="Genomic_DNA"/>
</dbReference>
<feature type="transmembrane region" description="Helical" evidence="2">
    <location>
        <begin position="178"/>
        <end position="196"/>
    </location>
</feature>
<feature type="transmembrane region" description="Helical" evidence="2">
    <location>
        <begin position="123"/>
        <end position="146"/>
    </location>
</feature>
<evidence type="ECO:0000256" key="1">
    <source>
        <dbReference type="ARBA" id="ARBA00023125"/>
    </source>
</evidence>
<keyword evidence="2" id="KW-0472">Membrane</keyword>
<dbReference type="InterPro" id="IPR001387">
    <property type="entry name" value="Cro/C1-type_HTH"/>
</dbReference>
<evidence type="ECO:0000313" key="4">
    <source>
        <dbReference type="EMBL" id="SHI10490.1"/>
    </source>
</evidence>